<dbReference type="OrthoDB" id="2549237at2759"/>
<evidence type="ECO:0000313" key="2">
    <source>
        <dbReference type="Proteomes" id="UP000799324"/>
    </source>
</evidence>
<keyword evidence="2" id="KW-1185">Reference proteome</keyword>
<dbReference type="EMBL" id="MU004336">
    <property type="protein sequence ID" value="KAF2656454.1"/>
    <property type="molecule type" value="Genomic_DNA"/>
</dbReference>
<evidence type="ECO:0000313" key="1">
    <source>
        <dbReference type="EMBL" id="KAF2656454.1"/>
    </source>
</evidence>
<name>A0A6A6TCW1_9PLEO</name>
<dbReference type="Proteomes" id="UP000799324">
    <property type="component" value="Unassembled WGS sequence"/>
</dbReference>
<reference evidence="1" key="1">
    <citation type="journal article" date="2020" name="Stud. Mycol.">
        <title>101 Dothideomycetes genomes: a test case for predicting lifestyles and emergence of pathogens.</title>
        <authorList>
            <person name="Haridas S."/>
            <person name="Albert R."/>
            <person name="Binder M."/>
            <person name="Bloem J."/>
            <person name="Labutti K."/>
            <person name="Salamov A."/>
            <person name="Andreopoulos B."/>
            <person name="Baker S."/>
            <person name="Barry K."/>
            <person name="Bills G."/>
            <person name="Bluhm B."/>
            <person name="Cannon C."/>
            <person name="Castanera R."/>
            <person name="Culley D."/>
            <person name="Daum C."/>
            <person name="Ezra D."/>
            <person name="Gonzalez J."/>
            <person name="Henrissat B."/>
            <person name="Kuo A."/>
            <person name="Liang C."/>
            <person name="Lipzen A."/>
            <person name="Lutzoni F."/>
            <person name="Magnuson J."/>
            <person name="Mondo S."/>
            <person name="Nolan M."/>
            <person name="Ohm R."/>
            <person name="Pangilinan J."/>
            <person name="Park H.-J."/>
            <person name="Ramirez L."/>
            <person name="Alfaro M."/>
            <person name="Sun H."/>
            <person name="Tritt A."/>
            <person name="Yoshinaga Y."/>
            <person name="Zwiers L.-H."/>
            <person name="Turgeon B."/>
            <person name="Goodwin S."/>
            <person name="Spatafora J."/>
            <person name="Crous P."/>
            <person name="Grigoriev I."/>
        </authorList>
    </citation>
    <scope>NUCLEOTIDE SEQUENCE</scope>
    <source>
        <strain evidence="1">CBS 122681</strain>
    </source>
</reference>
<gene>
    <name evidence="1" type="ORF">K491DRAFT_597002</name>
</gene>
<protein>
    <submittedName>
        <fullName evidence="1">Uncharacterized protein</fullName>
    </submittedName>
</protein>
<organism evidence="1 2">
    <name type="scientific">Lophiostoma macrostomum CBS 122681</name>
    <dbReference type="NCBI Taxonomy" id="1314788"/>
    <lineage>
        <taxon>Eukaryota</taxon>
        <taxon>Fungi</taxon>
        <taxon>Dikarya</taxon>
        <taxon>Ascomycota</taxon>
        <taxon>Pezizomycotina</taxon>
        <taxon>Dothideomycetes</taxon>
        <taxon>Pleosporomycetidae</taxon>
        <taxon>Pleosporales</taxon>
        <taxon>Lophiostomataceae</taxon>
        <taxon>Lophiostoma</taxon>
    </lineage>
</organism>
<proteinExistence type="predicted"/>
<dbReference type="InterPro" id="IPR016024">
    <property type="entry name" value="ARM-type_fold"/>
</dbReference>
<accession>A0A6A6TCW1</accession>
<dbReference type="SUPFAM" id="SSF48371">
    <property type="entry name" value="ARM repeat"/>
    <property type="match status" value="1"/>
</dbReference>
<sequence length="1609" mass="183647">MSSYIDTQTILYTPPRDVAQHLRDVLQSASIETVTQDLLFSVERGSIPPAIFTIWLGVSRSPIPLKVALEQNVSVEIRKIGIKRLKKNLKSSDWRVTWQSLGDLPGLLTLIADLSVQDVRAICGSLGHCAKGTGQEVAEKREKITQLLEALLPGSFSDSAFGTRDERPLRRYYQRIAPACTPELITAILSGSLQGEWGDIHRKDLLLYHSDTLREMGLRDIFSQQASNHSWLWKLFQEYPSETGTYHRFSASMQFSLDVLRLLAREEKNVLSEHEYLSNIVLPLLRRALRKRIEWPRSEEISTLAVAYLGKHFHYQNDSNNRERLLQFIALCWSRRPEMFEKQFSACLALCYKRQKSVQLGSFETLLKGVRKTGRYPLLRFCYKEVADRDIDIEADLRGSKGTLSWSLLERLEAEQALGLFTRLRTARGDHDLVQRGPYHSVTHNGHTLDGVGGDPLLFQVVLLSRNGKDDEANVLALQQIKELQQKAIAQSDQSLRAWYAHSVLYYAYASGSCKLVRDSLLWARRFNRDTLTLASLYEHYPDEAKAIFCAIPTLTENIDYPTIQNRIQEANAVLTGLFAVACETLREPSFNLNYWTSTFRLYLETVLARMKRLPDLREANFDEDMIYRAVWVDTLRLITYIDEESLKSGHERLGLNKVGGILATGKSWYGSDTCSLPNHYTSTYRFLDQLAEARDKIWRAYRLTQHPAVTTLPDHYPRGLPIQHLTGPLFPRTKVLDKVAPYLADRARQVVYLETAKASQPVPKDGESLAAIERYIDDYWYALLILIPDVVIDVAERKKSVETAWAHALDSLSAGRMTPSEADRYWRYTGWHYVQTWPRSDERIEQPVEWPIIPSISDPIMAEEWDPRPTPVEAVKPRLLDQATYIDICKNASVIESSSNPLHALKEYRPQIPGRGREEDPIWSWSRIAKARKNFRIREGQVISALLYLDVTNLSKNRLLASPFPAVKDVRYPSLYLDDQFLSANNLSIDSAFDVLQVHAKYIPPRLLEQLALNAMDKLESTDPKDPQTIILQSTAFRAVKLLGKSDRPSLATQLAIRTIIHHPGASSWHRQILAPSMFRRLSASDARECFNAFATAIITTLEEQEKAKKAREEKEERAKRFVKVTTVKFLAQLLRDTEFVSEDFSIDVLSTLAQKASHIDVKKAVLESLLNMFQTSPPALSEKIFVALEGIIPLAGTLNERQPISESDWKAAEASNTVPEIEINRQESAPMLKMLLDFCHTAPRSFSHRTEYLNRIIIPLLTQLKQQMKRWVTVFLASSSVSSGELDNLPLVPRSPDVWKALLQYNFSYTPVSILEEYVNWQLFCIKPPLALAALNKTFHSTPELRWNPAVQTWVSLYPAGPAVLDTGNGLPLPSLLGRESALSEEDGAITSKHIQTFFLNIFTATLWTDAPKYYHLNTLANLLKPASITQLNKHWLEYKKPLVEAIILYVDSLRTRDWDRDANRQPAVLPDTFSWRLWLLKYPGIEGLEGDQDERCETFAQQVSKLLDQVSGGLYHSKYAAIKEYVNGFVAGADRLVVGVYLGDISKTRLSWLSLQDLLRVEVAWELMRETRSESRDLRDRVQQIMLSWRLCDNEEVRRMGYSLNL</sequence>